<dbReference type="InterPro" id="IPR019998">
    <property type="entry name" value="Membr_insert_YidC"/>
</dbReference>
<keyword evidence="9 13" id="KW-0472">Membrane</keyword>
<comment type="similarity">
    <text evidence="2 13">Belongs to the OXA1/ALB3/YidC family. Type 1 subfamily.</text>
</comment>
<dbReference type="NCBIfam" id="TIGR03593">
    <property type="entry name" value="yidC_nterm"/>
    <property type="match status" value="1"/>
</dbReference>
<evidence type="ECO:0000256" key="11">
    <source>
        <dbReference type="ARBA" id="ARBA00033245"/>
    </source>
</evidence>
<feature type="transmembrane region" description="Helical" evidence="13">
    <location>
        <begin position="6"/>
        <end position="25"/>
    </location>
</feature>
<name>A0A919CRA2_9PROT</name>
<feature type="transmembrane region" description="Helical" evidence="13">
    <location>
        <begin position="533"/>
        <end position="558"/>
    </location>
</feature>
<dbReference type="AlphaFoldDB" id="A0A919CRA2"/>
<evidence type="ECO:0000313" key="17">
    <source>
        <dbReference type="EMBL" id="GHD56653.1"/>
    </source>
</evidence>
<dbReference type="InterPro" id="IPR028053">
    <property type="entry name" value="Membr_insert_YidC_N"/>
</dbReference>
<evidence type="ECO:0000256" key="7">
    <source>
        <dbReference type="ARBA" id="ARBA00022927"/>
    </source>
</evidence>
<gene>
    <name evidence="13 17" type="primary">yidC</name>
    <name evidence="17" type="ORF">GCM10017083_36950</name>
</gene>
<proteinExistence type="inferred from homology"/>
<feature type="domain" description="Membrane insertase YidC/Oxa/ALB C-terminal" evidence="15">
    <location>
        <begin position="375"/>
        <end position="572"/>
    </location>
</feature>
<evidence type="ECO:0000256" key="2">
    <source>
        <dbReference type="ARBA" id="ARBA00010527"/>
    </source>
</evidence>
<evidence type="ECO:0000256" key="4">
    <source>
        <dbReference type="ARBA" id="ARBA00022448"/>
    </source>
</evidence>
<keyword evidence="10 13" id="KW-0143">Chaperone</keyword>
<reference evidence="17" key="2">
    <citation type="submission" date="2020-09" db="EMBL/GenBank/DDBJ databases">
        <authorList>
            <person name="Sun Q."/>
            <person name="Kim S."/>
        </authorList>
    </citation>
    <scope>NUCLEOTIDE SEQUENCE</scope>
    <source>
        <strain evidence="17">KCTC 42651</strain>
    </source>
</reference>
<sequence length="581" mass="64314">MTDQKNMILAIVLSVLILLGFQFFVERPKYEQQRAQQAQEQAQQQAGSESTVPTPGQQAAPGVPGGAGGAAAGVGRDAALALSPRVKVSTPSVQGSIALKGARIDDVVLSNYRVALDPASPPIHLLDPSGSAQPYYAEFGWVSAGGAAVALPSPESVWSASADTLTPDAPVTLTWDNGQGLTFERTVAVDKDYLFSVKQRVVNRTGEPVTLYPYGLISRGGTPATVDFYILHEGPLGVFDDTLTEFKYADLREDGDVKKTATGGWIGITDKYWLAALVPGQGKPWTYNFRYTDSNRTDRYQVDYLGEAMSVAAGGEAAVESLLFAGAKEVKLLDRYEEQHGIANFDLAIDFGWFYFLTKPFFYVLTWLHALLGNFGLAILGLTVIIKLLFFPLANKSYKSMAKMKELTPKLQEMREKYGDDRQRLNEEMMALYKREKVNPAAGCLPILIQIPVFFALYKTLFVSIEMRHAPFYGWIRDLSAPDPTSLFNLFGLIPWDPPQFLMIGAWPVLMGLTMFLQQKLNPQPTDPVQAKVFMFLPIMFTFLLGHFAAGLVIYWTWNNLLSIAQQAIIMRRMGIRRALS</sequence>
<dbReference type="PRINTS" id="PR01900">
    <property type="entry name" value="YIDCPROTEIN"/>
</dbReference>
<dbReference type="InterPro" id="IPR001708">
    <property type="entry name" value="YidC/ALB3/OXA1/COX18"/>
</dbReference>
<evidence type="ECO:0000259" key="16">
    <source>
        <dbReference type="Pfam" id="PF14849"/>
    </source>
</evidence>
<organism evidence="17 18">
    <name type="scientific">Thalassobaculum fulvum</name>
    <dbReference type="NCBI Taxonomy" id="1633335"/>
    <lineage>
        <taxon>Bacteria</taxon>
        <taxon>Pseudomonadati</taxon>
        <taxon>Pseudomonadota</taxon>
        <taxon>Alphaproteobacteria</taxon>
        <taxon>Rhodospirillales</taxon>
        <taxon>Thalassobaculaceae</taxon>
        <taxon>Thalassobaculum</taxon>
    </lineage>
</organism>
<keyword evidence="8 13" id="KW-1133">Transmembrane helix</keyword>
<dbReference type="PANTHER" id="PTHR12428:SF65">
    <property type="entry name" value="CYTOCHROME C OXIDASE ASSEMBLY PROTEIN COX18, MITOCHONDRIAL"/>
    <property type="match status" value="1"/>
</dbReference>
<keyword evidence="4 13" id="KW-0813">Transport</keyword>
<dbReference type="GO" id="GO:0015031">
    <property type="term" value="P:protein transport"/>
    <property type="evidence" value="ECO:0007669"/>
    <property type="project" value="UniProtKB-KW"/>
</dbReference>
<dbReference type="PANTHER" id="PTHR12428">
    <property type="entry name" value="OXA1"/>
    <property type="match status" value="1"/>
</dbReference>
<reference evidence="17" key="1">
    <citation type="journal article" date="2014" name="Int. J. Syst. Evol. Microbiol.">
        <title>Complete genome sequence of Corynebacterium casei LMG S-19264T (=DSM 44701T), isolated from a smear-ripened cheese.</title>
        <authorList>
            <consortium name="US DOE Joint Genome Institute (JGI-PGF)"/>
            <person name="Walter F."/>
            <person name="Albersmeier A."/>
            <person name="Kalinowski J."/>
            <person name="Ruckert C."/>
        </authorList>
    </citation>
    <scope>NUCLEOTIDE SEQUENCE</scope>
    <source>
        <strain evidence="17">KCTC 42651</strain>
    </source>
</reference>
<dbReference type="CDD" id="cd19961">
    <property type="entry name" value="EcYidC-like_peri"/>
    <property type="match status" value="1"/>
</dbReference>
<dbReference type="Gene3D" id="2.70.98.90">
    <property type="match status" value="1"/>
</dbReference>
<dbReference type="NCBIfam" id="TIGR03592">
    <property type="entry name" value="yidC_oxa1_cterm"/>
    <property type="match status" value="1"/>
</dbReference>
<dbReference type="InterPro" id="IPR047196">
    <property type="entry name" value="YidC_ALB_C"/>
</dbReference>
<dbReference type="GO" id="GO:0005886">
    <property type="term" value="C:plasma membrane"/>
    <property type="evidence" value="ECO:0007669"/>
    <property type="project" value="UniProtKB-SubCell"/>
</dbReference>
<comment type="function">
    <text evidence="13">Required for the insertion and/or proper folding and/or complex formation of integral membrane proteins into the membrane. Involved in integration of membrane proteins that insert both dependently and independently of the Sec translocase complex, as well as at least some lipoproteins. Aids folding of multispanning membrane proteins.</text>
</comment>
<comment type="caution">
    <text evidence="17">The sequence shown here is derived from an EMBL/GenBank/DDBJ whole genome shotgun (WGS) entry which is preliminary data.</text>
</comment>
<dbReference type="RefSeq" id="WP_189992380.1">
    <property type="nucleotide sequence ID" value="NZ_BMZS01000009.1"/>
</dbReference>
<feature type="region of interest" description="Disordered" evidence="14">
    <location>
        <begin position="35"/>
        <end position="70"/>
    </location>
</feature>
<feature type="transmembrane region" description="Helical" evidence="13">
    <location>
        <begin position="438"/>
        <end position="458"/>
    </location>
</feature>
<dbReference type="InterPro" id="IPR028055">
    <property type="entry name" value="YidC/Oxa/ALB_C"/>
</dbReference>
<evidence type="ECO:0000256" key="9">
    <source>
        <dbReference type="ARBA" id="ARBA00023136"/>
    </source>
</evidence>
<evidence type="ECO:0000256" key="6">
    <source>
        <dbReference type="ARBA" id="ARBA00022692"/>
    </source>
</evidence>
<evidence type="ECO:0000256" key="5">
    <source>
        <dbReference type="ARBA" id="ARBA00022475"/>
    </source>
</evidence>
<evidence type="ECO:0000256" key="13">
    <source>
        <dbReference type="HAMAP-Rule" id="MF_01810"/>
    </source>
</evidence>
<evidence type="ECO:0000256" key="10">
    <source>
        <dbReference type="ARBA" id="ARBA00023186"/>
    </source>
</evidence>
<keyword evidence="18" id="KW-1185">Reference proteome</keyword>
<dbReference type="Pfam" id="PF02096">
    <property type="entry name" value="60KD_IMP"/>
    <property type="match status" value="1"/>
</dbReference>
<feature type="compositionally biased region" description="Low complexity" evidence="14">
    <location>
        <begin position="35"/>
        <end position="46"/>
    </location>
</feature>
<dbReference type="CDD" id="cd20070">
    <property type="entry name" value="5TM_YidC_Alb3"/>
    <property type="match status" value="1"/>
</dbReference>
<protein>
    <recommendedName>
        <fullName evidence="3 13">Membrane protein insertase YidC</fullName>
    </recommendedName>
    <alternativeName>
        <fullName evidence="12 13">Foldase YidC</fullName>
    </alternativeName>
    <alternativeName>
        <fullName evidence="13">Membrane protein YidC</fullName>
    </alternativeName>
    <alternativeName>
        <fullName evidence="11 13">membrane integrase YidC</fullName>
    </alternativeName>
</protein>
<feature type="domain" description="Membrane insertase YidC N-terminal" evidence="16">
    <location>
        <begin position="85"/>
        <end position="363"/>
    </location>
</feature>
<feature type="transmembrane region" description="Helical" evidence="13">
    <location>
        <begin position="370"/>
        <end position="394"/>
    </location>
</feature>
<evidence type="ECO:0000256" key="1">
    <source>
        <dbReference type="ARBA" id="ARBA00004429"/>
    </source>
</evidence>
<comment type="subcellular location">
    <subcellularLocation>
        <location evidence="1">Cell inner membrane</location>
        <topology evidence="1">Multi-pass membrane protein</topology>
    </subcellularLocation>
    <subcellularLocation>
        <location evidence="13">Cell membrane</location>
        <topology evidence="13">Multi-pass membrane protein</topology>
    </subcellularLocation>
</comment>
<evidence type="ECO:0000259" key="15">
    <source>
        <dbReference type="Pfam" id="PF02096"/>
    </source>
</evidence>
<dbReference type="InterPro" id="IPR038221">
    <property type="entry name" value="YidC_periplasmic_sf"/>
</dbReference>
<accession>A0A919CRA2</accession>
<dbReference type="NCBIfam" id="NF002353">
    <property type="entry name" value="PRK01318.1-4"/>
    <property type="match status" value="1"/>
</dbReference>
<dbReference type="HAMAP" id="MF_01810">
    <property type="entry name" value="YidC_type1"/>
    <property type="match status" value="1"/>
</dbReference>
<evidence type="ECO:0000256" key="12">
    <source>
        <dbReference type="ARBA" id="ARBA00033342"/>
    </source>
</evidence>
<evidence type="ECO:0000256" key="3">
    <source>
        <dbReference type="ARBA" id="ARBA00015325"/>
    </source>
</evidence>
<dbReference type="PRINTS" id="PR00701">
    <property type="entry name" value="60KDINNERMP"/>
</dbReference>
<evidence type="ECO:0000256" key="8">
    <source>
        <dbReference type="ARBA" id="ARBA00022989"/>
    </source>
</evidence>
<dbReference type="GO" id="GO:0032977">
    <property type="term" value="F:membrane insertase activity"/>
    <property type="evidence" value="ECO:0007669"/>
    <property type="project" value="InterPro"/>
</dbReference>
<dbReference type="GO" id="GO:0051205">
    <property type="term" value="P:protein insertion into membrane"/>
    <property type="evidence" value="ECO:0007669"/>
    <property type="project" value="TreeGrafter"/>
</dbReference>
<evidence type="ECO:0000256" key="14">
    <source>
        <dbReference type="SAM" id="MobiDB-lite"/>
    </source>
</evidence>
<dbReference type="Proteomes" id="UP000630353">
    <property type="component" value="Unassembled WGS sequence"/>
</dbReference>
<keyword evidence="5 13" id="KW-1003">Cell membrane</keyword>
<evidence type="ECO:0000313" key="18">
    <source>
        <dbReference type="Proteomes" id="UP000630353"/>
    </source>
</evidence>
<comment type="subunit">
    <text evidence="13">Interacts with the Sec translocase complex via SecD. Specifically interacts with transmembrane segments of nascent integral membrane proteins during membrane integration.</text>
</comment>
<keyword evidence="6 13" id="KW-0812">Transmembrane</keyword>
<dbReference type="EMBL" id="BMZS01000009">
    <property type="protein sequence ID" value="GHD56653.1"/>
    <property type="molecule type" value="Genomic_DNA"/>
</dbReference>
<dbReference type="Pfam" id="PF14849">
    <property type="entry name" value="YidC_periplas"/>
    <property type="match status" value="1"/>
</dbReference>
<keyword evidence="7 13" id="KW-0653">Protein transport</keyword>